<organism evidence="2 3">
    <name type="scientific">Thermoleptolyngbya sichuanensis A183</name>
    <dbReference type="NCBI Taxonomy" id="2737172"/>
    <lineage>
        <taxon>Bacteria</taxon>
        <taxon>Bacillati</taxon>
        <taxon>Cyanobacteriota</taxon>
        <taxon>Cyanophyceae</taxon>
        <taxon>Oculatellales</taxon>
        <taxon>Oculatellaceae</taxon>
        <taxon>Thermoleptolyngbya</taxon>
        <taxon>Thermoleptolyngbya sichuanensis</taxon>
    </lineage>
</organism>
<proteinExistence type="predicted"/>
<protein>
    <submittedName>
        <fullName evidence="2">DUF456 family protein</fullName>
    </submittedName>
</protein>
<feature type="transmembrane region" description="Helical" evidence="1">
    <location>
        <begin position="106"/>
        <end position="124"/>
    </location>
</feature>
<keyword evidence="1" id="KW-0812">Transmembrane</keyword>
<accession>A0A6M8BFK5</accession>
<dbReference type="Proteomes" id="UP000505210">
    <property type="component" value="Chromosome"/>
</dbReference>
<feature type="transmembrane region" description="Helical" evidence="1">
    <location>
        <begin position="83"/>
        <end position="100"/>
    </location>
</feature>
<dbReference type="EMBL" id="CP053661">
    <property type="protein sequence ID" value="QKD83030.1"/>
    <property type="molecule type" value="Genomic_DNA"/>
</dbReference>
<evidence type="ECO:0000256" key="1">
    <source>
        <dbReference type="SAM" id="Phobius"/>
    </source>
</evidence>
<dbReference type="KEGG" id="theu:HPC62_13245"/>
<reference evidence="2 3" key="1">
    <citation type="submission" date="2020-05" db="EMBL/GenBank/DDBJ databases">
        <title>Complete genome sequence of of a novel Thermoleptolyngbya strain isolated from hot springs of Ganzi, Sichuan China.</title>
        <authorList>
            <person name="Tang J."/>
            <person name="Daroch M."/>
            <person name="Li L."/>
            <person name="Waleron K."/>
            <person name="Waleron M."/>
            <person name="Waleron M."/>
        </authorList>
    </citation>
    <scope>NUCLEOTIDE SEQUENCE [LARGE SCALE GENOMIC DNA]</scope>
    <source>
        <strain evidence="2 3">PKUAC-SCTA183</strain>
    </source>
</reference>
<gene>
    <name evidence="2" type="ORF">HPC62_13245</name>
</gene>
<name>A0A6M8BFK5_9CYAN</name>
<dbReference type="InterPro" id="IPR007403">
    <property type="entry name" value="DUF456"/>
</dbReference>
<keyword evidence="1" id="KW-1133">Transmembrane helix</keyword>
<dbReference type="PANTHER" id="PTHR39165:SF1">
    <property type="entry name" value="DUF456 DOMAIN-CONTAINING PROTEIN"/>
    <property type="match status" value="1"/>
</dbReference>
<keyword evidence="1" id="KW-0472">Membrane</keyword>
<dbReference type="Pfam" id="PF04306">
    <property type="entry name" value="DUF456"/>
    <property type="match status" value="1"/>
</dbReference>
<dbReference type="AlphaFoldDB" id="A0A6M8BFK5"/>
<evidence type="ECO:0000313" key="3">
    <source>
        <dbReference type="Proteomes" id="UP000505210"/>
    </source>
</evidence>
<evidence type="ECO:0000313" key="2">
    <source>
        <dbReference type="EMBL" id="QKD83030.1"/>
    </source>
</evidence>
<keyword evidence="3" id="KW-1185">Reference proteome</keyword>
<dbReference type="RefSeq" id="WP_172356400.1">
    <property type="nucleotide sequence ID" value="NZ_CP053661.1"/>
</dbReference>
<dbReference type="PANTHER" id="PTHR39165">
    <property type="entry name" value="IG HYPOTHETICAL 17883"/>
    <property type="match status" value="1"/>
</dbReference>
<feature type="transmembrane region" description="Helical" evidence="1">
    <location>
        <begin position="136"/>
        <end position="162"/>
    </location>
</feature>
<sequence>MVYLYWILVAVMLVGVIGSIAPAIPGIGLIALAIAVWGLVNGFTGLGIPLTVAVVCLLVGTGVDFLATYLGAKKAGASKWGQIGAVVGLLLGLFGLLPALPFGGPFLGLIIGPIVGAILGELLFRRNLRLAIKAGLGIVVGSLIGRLMQFILAIATFAVFLWTTLPTVTAVPGAA</sequence>
<feature type="transmembrane region" description="Helical" evidence="1">
    <location>
        <begin position="7"/>
        <end position="40"/>
    </location>
</feature>
<feature type="transmembrane region" description="Helical" evidence="1">
    <location>
        <begin position="46"/>
        <end position="71"/>
    </location>
</feature>